<dbReference type="CDD" id="cd11338">
    <property type="entry name" value="AmyAc_CMD"/>
    <property type="match status" value="1"/>
</dbReference>
<keyword evidence="1 4" id="KW-0378">Hydrolase</keyword>
<sequence>MIHHDGSALHVPDQAPVLGTDVDVVLRTSPGVETVHVRSLVDGEPRFSEAVPERRGDELWWRAAVPVHNPVTPYRFLVGDRWYSAAGLADHEVSDATDFRLVAHPAPPAWIRDACVYQIFPDRFARSAAYAERALPSWAVPCGWDAPVVGRGELTGRQVYGGDLDGIIGRLDHIQSLGADTVYLTPFFPAGSNHRYDASTFDAVDPLLGGDAALARLADALHARGMRLIGDITTNHTGDGHEWFLDPAAQDRYYRSPDGGYAAWLGVPSLPKLNWNSTGLRKAFADPLQRWLEHLDGWRVDVANMTGRHGTDDLTHEVSRLVARAVRDVRPDAMLVAEHSHSAGSDLDVDGWQGTMNYAGFTRPLWTWLRAADLALPDFLGVPGGVPARGGDAAVRSMRSAAAGMSWRSWTHSWTALGTHDTARIRTVVGDPDRVEVAAGLLATLPGVPMVFAGDELGLTGAWGEEARRTMPWHDEPRWHRPTLARYRALLGLRRAHPALRHGGLRLEHADADTIAFWRETTSERLLVVARRAPGAPLHVAGLESAVNLYGGAAEVPTDGPTFQVWSVPVRMATGGNSD</sequence>
<evidence type="ECO:0000313" key="4">
    <source>
        <dbReference type="EMBL" id="MFC5006029.1"/>
    </source>
</evidence>
<feature type="domain" description="Glycosyl hydrolase family 13 catalytic" evidence="3">
    <location>
        <begin position="118"/>
        <end position="494"/>
    </location>
</feature>
<accession>A0ABV9WD93</accession>
<comment type="caution">
    <text evidence="4">The sequence shown here is derived from an EMBL/GenBank/DDBJ whole genome shotgun (WGS) entry which is preliminary data.</text>
</comment>
<dbReference type="GO" id="GO:0016787">
    <property type="term" value="F:hydrolase activity"/>
    <property type="evidence" value="ECO:0007669"/>
    <property type="project" value="UniProtKB-KW"/>
</dbReference>
<evidence type="ECO:0000259" key="3">
    <source>
        <dbReference type="SMART" id="SM00642"/>
    </source>
</evidence>
<dbReference type="InterPro" id="IPR017853">
    <property type="entry name" value="GH"/>
</dbReference>
<evidence type="ECO:0000256" key="1">
    <source>
        <dbReference type="ARBA" id="ARBA00022801"/>
    </source>
</evidence>
<proteinExistence type="predicted"/>
<protein>
    <submittedName>
        <fullName evidence="4">Glycoside hydrolase family 13 protein</fullName>
    </submittedName>
</protein>
<dbReference type="PANTHER" id="PTHR10357">
    <property type="entry name" value="ALPHA-AMYLASE FAMILY MEMBER"/>
    <property type="match status" value="1"/>
</dbReference>
<dbReference type="EMBL" id="JBHSIU010000087">
    <property type="protein sequence ID" value="MFC5006029.1"/>
    <property type="molecule type" value="Genomic_DNA"/>
</dbReference>
<dbReference type="CDD" id="cd02857">
    <property type="entry name" value="E_set_CDase_PDE_N"/>
    <property type="match status" value="1"/>
</dbReference>
<keyword evidence="2" id="KW-0326">Glycosidase</keyword>
<dbReference type="RefSeq" id="WP_380126621.1">
    <property type="nucleotide sequence ID" value="NZ_JBHSIU010000087.1"/>
</dbReference>
<evidence type="ECO:0000313" key="5">
    <source>
        <dbReference type="Proteomes" id="UP001595912"/>
    </source>
</evidence>
<gene>
    <name evidence="4" type="ORF">ACFPIJ_50430</name>
</gene>
<reference evidence="5" key="1">
    <citation type="journal article" date="2019" name="Int. J. Syst. Evol. Microbiol.">
        <title>The Global Catalogue of Microorganisms (GCM) 10K type strain sequencing project: providing services to taxonomists for standard genome sequencing and annotation.</title>
        <authorList>
            <consortium name="The Broad Institute Genomics Platform"/>
            <consortium name="The Broad Institute Genome Sequencing Center for Infectious Disease"/>
            <person name="Wu L."/>
            <person name="Ma J."/>
        </authorList>
    </citation>
    <scope>NUCLEOTIDE SEQUENCE [LARGE SCALE GENOMIC DNA]</scope>
    <source>
        <strain evidence="5">CGMCC 4.7152</strain>
    </source>
</reference>
<dbReference type="InterPro" id="IPR004185">
    <property type="entry name" value="Glyco_hydro_13_lg-like_dom"/>
</dbReference>
<dbReference type="Proteomes" id="UP001595912">
    <property type="component" value="Unassembled WGS sequence"/>
</dbReference>
<dbReference type="PANTHER" id="PTHR10357:SF210">
    <property type="entry name" value="MALTODEXTRIN GLUCOSIDASE"/>
    <property type="match status" value="1"/>
</dbReference>
<dbReference type="SUPFAM" id="SSF51445">
    <property type="entry name" value="(Trans)glycosidases"/>
    <property type="match status" value="1"/>
</dbReference>
<dbReference type="Pfam" id="PF00128">
    <property type="entry name" value="Alpha-amylase"/>
    <property type="match status" value="2"/>
</dbReference>
<dbReference type="SMART" id="SM00642">
    <property type="entry name" value="Aamy"/>
    <property type="match status" value="1"/>
</dbReference>
<organism evidence="4 5">
    <name type="scientific">Dactylosporangium cerinum</name>
    <dbReference type="NCBI Taxonomy" id="1434730"/>
    <lineage>
        <taxon>Bacteria</taxon>
        <taxon>Bacillati</taxon>
        <taxon>Actinomycetota</taxon>
        <taxon>Actinomycetes</taxon>
        <taxon>Micromonosporales</taxon>
        <taxon>Micromonosporaceae</taxon>
        <taxon>Dactylosporangium</taxon>
    </lineage>
</organism>
<name>A0ABV9WD93_9ACTN</name>
<keyword evidence="5" id="KW-1185">Reference proteome</keyword>
<dbReference type="Gene3D" id="3.20.20.80">
    <property type="entry name" value="Glycosidases"/>
    <property type="match status" value="1"/>
</dbReference>
<dbReference type="InterPro" id="IPR006047">
    <property type="entry name" value="GH13_cat_dom"/>
</dbReference>
<evidence type="ECO:0000256" key="2">
    <source>
        <dbReference type="ARBA" id="ARBA00023295"/>
    </source>
</evidence>